<dbReference type="Proteomes" id="UP000053372">
    <property type="component" value="Unassembled WGS sequence"/>
</dbReference>
<comment type="caution">
    <text evidence="2">The sequence shown here is derived from an EMBL/GenBank/DDBJ whole genome shotgun (WGS) entry which is preliminary data.</text>
</comment>
<dbReference type="EMBL" id="LMTZ01000097">
    <property type="protein sequence ID" value="KST66340.1"/>
    <property type="molecule type" value="Genomic_DNA"/>
</dbReference>
<gene>
    <name evidence="1" type="ORF">BC008_25540</name>
    <name evidence="2" type="ORF">BC008_26065</name>
</gene>
<dbReference type="RefSeq" id="WP_058183781.1">
    <property type="nucleotide sequence ID" value="NZ_LMTZ01000095.1"/>
</dbReference>
<sequence>MKRKILFASSIATGIIALTSQISPARELPNLKQNIPYAKARNMLINAGWKPLFNKEQVNNPNRGITINNFIEKKGYTEIVDCSGTGLGLCLFQFKNADGEKLFVTTANNFEDKETVFGWRIEQQSKTSVKVNTSCVPHDSTSRILSSPKPNDIHPNWSGDNYVGKSWSFKAKNVVKNNTVTYLKGDLYSPQGGLINKDIFIIQNEWECK</sequence>
<dbReference type="AlphaFoldDB" id="A0A0V7ZPP3"/>
<name>A0A0V7ZPP3_9CYAN</name>
<reference evidence="2 3" key="1">
    <citation type="journal article" date="2015" name="Genome Announc.">
        <title>Draft Genome of the Euendolithic (true boring) Cyanobacterium Mastigocoleus testarum strain BC008.</title>
        <authorList>
            <person name="Guida B.S."/>
            <person name="Garcia-Pichel F."/>
        </authorList>
    </citation>
    <scope>NUCLEOTIDE SEQUENCE [LARGE SCALE GENOMIC DNA]</scope>
    <source>
        <strain evidence="2 3">BC008</strain>
    </source>
</reference>
<evidence type="ECO:0000313" key="2">
    <source>
        <dbReference type="EMBL" id="KST66661.1"/>
    </source>
</evidence>
<dbReference type="OrthoDB" id="8453694at2"/>
<evidence type="ECO:0000313" key="3">
    <source>
        <dbReference type="Proteomes" id="UP000053372"/>
    </source>
</evidence>
<proteinExistence type="predicted"/>
<organism evidence="2 3">
    <name type="scientific">Mastigocoleus testarum BC008</name>
    <dbReference type="NCBI Taxonomy" id="371196"/>
    <lineage>
        <taxon>Bacteria</taxon>
        <taxon>Bacillati</taxon>
        <taxon>Cyanobacteriota</taxon>
        <taxon>Cyanophyceae</taxon>
        <taxon>Nostocales</taxon>
        <taxon>Hapalosiphonaceae</taxon>
        <taxon>Mastigocoleus</taxon>
    </lineage>
</organism>
<protein>
    <submittedName>
        <fullName evidence="2">Uncharacterized protein</fullName>
    </submittedName>
</protein>
<accession>A0A0V7ZPP3</accession>
<dbReference type="EMBL" id="LMTZ01000095">
    <property type="protein sequence ID" value="KST66661.1"/>
    <property type="molecule type" value="Genomic_DNA"/>
</dbReference>
<evidence type="ECO:0000313" key="1">
    <source>
        <dbReference type="EMBL" id="KST66340.1"/>
    </source>
</evidence>
<keyword evidence="3" id="KW-1185">Reference proteome</keyword>